<dbReference type="Pfam" id="PF26344">
    <property type="entry name" value="YuzC"/>
    <property type="match status" value="1"/>
</dbReference>
<accession>A0A1H9UZS0</accession>
<evidence type="ECO:0000313" key="2">
    <source>
        <dbReference type="Proteomes" id="UP000198571"/>
    </source>
</evidence>
<keyword evidence="2" id="KW-1185">Reference proteome</keyword>
<dbReference type="AlphaFoldDB" id="A0A1H9UZS0"/>
<dbReference type="InterPro" id="IPR058870">
    <property type="entry name" value="YuzC"/>
</dbReference>
<proteinExistence type="predicted"/>
<dbReference type="EMBL" id="FOGT01000009">
    <property type="protein sequence ID" value="SES14811.1"/>
    <property type="molecule type" value="Genomic_DNA"/>
</dbReference>
<dbReference type="RefSeq" id="WP_093052282.1">
    <property type="nucleotide sequence ID" value="NZ_FOGT01000009.1"/>
</dbReference>
<organism evidence="1 2">
    <name type="scientific">Salipaludibacillus aurantiacus</name>
    <dbReference type="NCBI Taxonomy" id="1601833"/>
    <lineage>
        <taxon>Bacteria</taxon>
        <taxon>Bacillati</taxon>
        <taxon>Bacillota</taxon>
        <taxon>Bacilli</taxon>
        <taxon>Bacillales</taxon>
        <taxon>Bacillaceae</taxon>
    </lineage>
</organism>
<dbReference type="OrthoDB" id="2615349at2"/>
<reference evidence="2" key="1">
    <citation type="submission" date="2016-10" db="EMBL/GenBank/DDBJ databases">
        <authorList>
            <person name="Varghese N."/>
            <person name="Submissions S."/>
        </authorList>
    </citation>
    <scope>NUCLEOTIDE SEQUENCE [LARGE SCALE GENOMIC DNA]</scope>
    <source>
        <strain evidence="2">S9</strain>
    </source>
</reference>
<name>A0A1H9UZS0_9BACI</name>
<sequence length="113" mass="12959">MYWRNNHWRQNWTRQYPPVDPSLFHQSLQTYASLTARGNLLIERLLASPERMQQLMEAAQAGQDDTVNRIVHAAAGTTDITTSYTPMSVTFNLTADTPQLSPCCRMTMNLRWG</sequence>
<protein>
    <submittedName>
        <fullName evidence="1">Uncharacterized protein</fullName>
    </submittedName>
</protein>
<evidence type="ECO:0000313" key="1">
    <source>
        <dbReference type="EMBL" id="SES14811.1"/>
    </source>
</evidence>
<gene>
    <name evidence="1" type="ORF">SAMN05518684_10925</name>
</gene>
<dbReference type="Proteomes" id="UP000198571">
    <property type="component" value="Unassembled WGS sequence"/>
</dbReference>